<dbReference type="SUPFAM" id="SSF52540">
    <property type="entry name" value="P-loop containing nucleoside triphosphate hydrolases"/>
    <property type="match status" value="1"/>
</dbReference>
<name>A0A319CXV4_9EURO</name>
<gene>
    <name evidence="4" type="ORF">BO71DRAFT_487581</name>
</gene>
<dbReference type="AlphaFoldDB" id="A0A319CXV4"/>
<dbReference type="InterPro" id="IPR031359">
    <property type="entry name" value="NACHT_N"/>
</dbReference>
<keyword evidence="2" id="KW-0853">WD repeat</keyword>
<dbReference type="InterPro" id="IPR007111">
    <property type="entry name" value="NACHT_NTPase"/>
</dbReference>
<dbReference type="Gene3D" id="3.40.50.300">
    <property type="entry name" value="P-loop containing nucleotide triphosphate hydrolases"/>
    <property type="match status" value="1"/>
</dbReference>
<dbReference type="SMART" id="SM00320">
    <property type="entry name" value="WD40"/>
    <property type="match status" value="6"/>
</dbReference>
<dbReference type="STRING" id="1448320.A0A319CXV4"/>
<sequence>MWLRSIIRKGFRKVGNKNHTTARFNDFFHIIQRLKSIVDVPLTNVPQTALPWAVLSSTLEIIFHAGESVNTFYAGTEVVVLRMEWYSTITDRILDESQSSLEKIRGRLENEVLDLYQALLFYQIKSVCFYYRRQVVAVVRAALKFDDWEGDLKAISGLEEALQSRMTQYKFEQVISLVQKLLDTKDDKIVEKHNKCMASLRGIDPQSEMNNILGRKDKLIRKVYEWILDTHEYKSFVSWDDPSASNLLWIKGQAGTGKTMLLMGIIKELTSSLSVGSGDPAVLYFFFPRTNKELDNNTAAIRGLMWLLLRHRPVLMRHLEQEYDSAGEGLFTDQFAFDSLSRIWEKMLKDSNIGQVVFIVDALDECNDTDRVPLMELLGKSLPQAETPSNIKILISSRPESDISMTVPGLFCPHMHSIDLGNRLMASQFDIYITEKKRQLSEKMKNPAHLEKIVAKLRRKASNTFLWVSLVCKELFQSPSYAWESILDEVPRELKKLYEFLLNRLDNPKLDNRVIYCMKVLALTTLAYQPLHMDEVEHLAQLPDQSAAEVIQDCGSFLTILDDMVYFIHQSAHDYLLEHYGQICEEPSEARKIRYACRYAVYHLEESHCMDFEPDKIYAFLCEHFLHWVEAMSLLGNAQNTVEILDALILLVDLWSIATWRLAQTLELQDSASRAAFSPNNKLFAATFEDGQVILWNTETWKRKMEFYTSNDARGIVFSPDNDLVAIHNGRNIEWWDITSTAMATPHLSFKANFIRYSDLICSNNELFASVWKGEVEVRLWKTGAIIHTVKNRPDFSARHVAFSPDGRLLGVCDERGVRLYDTTSWVSKTILEDVSHAVSLAFSPNSLCVAVRFEDDGNAIQLLSTETGREMQIIKGYRSATSILSFSPNGQTLVETSYGNFTRIWDVTQNIPPRGDEQIQHTHVAQVTSMACPLSDLMASGTHNGEIFLWKMRTGKLQQTMKMGDRPITRLAVSPDGQWLAASDGDVYSKPTVSSVYLTNIQTRSTQVYQERMLQSGRTRSFAEPGFLKMLDYDEAEVKVPVEFSNPYTSTTSARIFYHMPSDWISRSDTKENLMWVPLEYGCLHISSCNMDQKTVALGTTSGHVAFVKFQF</sequence>
<evidence type="ECO:0000256" key="1">
    <source>
        <dbReference type="ARBA" id="ARBA00022737"/>
    </source>
</evidence>
<dbReference type="EMBL" id="KZ826007">
    <property type="protein sequence ID" value="PYH89874.1"/>
    <property type="molecule type" value="Genomic_DNA"/>
</dbReference>
<keyword evidence="5" id="KW-1185">Reference proteome</keyword>
<dbReference type="PANTHER" id="PTHR10039">
    <property type="entry name" value="AMELOGENIN"/>
    <property type="match status" value="1"/>
</dbReference>
<evidence type="ECO:0000256" key="2">
    <source>
        <dbReference type="PROSITE-ProRule" id="PRU00221"/>
    </source>
</evidence>
<dbReference type="InterPro" id="IPR056884">
    <property type="entry name" value="NPHP3-like_N"/>
</dbReference>
<dbReference type="Proteomes" id="UP000247810">
    <property type="component" value="Unassembled WGS sequence"/>
</dbReference>
<dbReference type="VEuPathDB" id="FungiDB:BO71DRAFT_487581"/>
<accession>A0A319CXV4</accession>
<dbReference type="InterPro" id="IPR001680">
    <property type="entry name" value="WD40_rpt"/>
</dbReference>
<evidence type="ECO:0000313" key="4">
    <source>
        <dbReference type="EMBL" id="PYH89874.1"/>
    </source>
</evidence>
<dbReference type="PROSITE" id="PS50082">
    <property type="entry name" value="WD_REPEATS_2"/>
    <property type="match status" value="1"/>
</dbReference>
<protein>
    <submittedName>
        <fullName evidence="4">WD40 repeat-like protein</fullName>
    </submittedName>
</protein>
<dbReference type="PROSITE" id="PS50837">
    <property type="entry name" value="NACHT"/>
    <property type="match status" value="1"/>
</dbReference>
<dbReference type="SUPFAM" id="SSF50969">
    <property type="entry name" value="YVTN repeat-like/Quinoprotein amine dehydrogenase"/>
    <property type="match status" value="1"/>
</dbReference>
<dbReference type="InterPro" id="IPR015943">
    <property type="entry name" value="WD40/YVTN_repeat-like_dom_sf"/>
</dbReference>
<dbReference type="Pfam" id="PF17100">
    <property type="entry name" value="NACHT_N"/>
    <property type="match status" value="1"/>
</dbReference>
<evidence type="ECO:0000313" key="5">
    <source>
        <dbReference type="Proteomes" id="UP000247810"/>
    </source>
</evidence>
<organism evidence="4 5">
    <name type="scientific">Aspergillus ellipticus CBS 707.79</name>
    <dbReference type="NCBI Taxonomy" id="1448320"/>
    <lineage>
        <taxon>Eukaryota</taxon>
        <taxon>Fungi</taxon>
        <taxon>Dikarya</taxon>
        <taxon>Ascomycota</taxon>
        <taxon>Pezizomycotina</taxon>
        <taxon>Eurotiomycetes</taxon>
        <taxon>Eurotiomycetidae</taxon>
        <taxon>Eurotiales</taxon>
        <taxon>Aspergillaceae</taxon>
        <taxon>Aspergillus</taxon>
        <taxon>Aspergillus subgen. Circumdati</taxon>
    </lineage>
</organism>
<evidence type="ECO:0000259" key="3">
    <source>
        <dbReference type="PROSITE" id="PS50837"/>
    </source>
</evidence>
<dbReference type="Gene3D" id="2.130.10.10">
    <property type="entry name" value="YVTN repeat-like/Quinoprotein amine dehydrogenase"/>
    <property type="match status" value="3"/>
</dbReference>
<dbReference type="PANTHER" id="PTHR10039:SF14">
    <property type="entry name" value="NACHT DOMAIN-CONTAINING PROTEIN"/>
    <property type="match status" value="1"/>
</dbReference>
<feature type="repeat" description="WD" evidence="2">
    <location>
        <begin position="875"/>
        <end position="908"/>
    </location>
</feature>
<proteinExistence type="predicted"/>
<keyword evidence="1" id="KW-0677">Repeat</keyword>
<dbReference type="OrthoDB" id="674604at2759"/>
<reference evidence="4 5" key="1">
    <citation type="submission" date="2018-02" db="EMBL/GenBank/DDBJ databases">
        <title>The genomes of Aspergillus section Nigri reveals drivers in fungal speciation.</title>
        <authorList>
            <consortium name="DOE Joint Genome Institute"/>
            <person name="Vesth T.C."/>
            <person name="Nybo J."/>
            <person name="Theobald S."/>
            <person name="Brandl J."/>
            <person name="Frisvad J.C."/>
            <person name="Nielsen K.F."/>
            <person name="Lyhne E.K."/>
            <person name="Kogle M.E."/>
            <person name="Kuo A."/>
            <person name="Riley R."/>
            <person name="Clum A."/>
            <person name="Nolan M."/>
            <person name="Lipzen A."/>
            <person name="Salamov A."/>
            <person name="Henrissat B."/>
            <person name="Wiebenga A."/>
            <person name="De vries R.P."/>
            <person name="Grigoriev I.V."/>
            <person name="Mortensen U.H."/>
            <person name="Andersen M.R."/>
            <person name="Baker S.E."/>
        </authorList>
    </citation>
    <scope>NUCLEOTIDE SEQUENCE [LARGE SCALE GENOMIC DNA]</scope>
    <source>
        <strain evidence="4 5">CBS 707.79</strain>
    </source>
</reference>
<dbReference type="InterPro" id="IPR036322">
    <property type="entry name" value="WD40_repeat_dom_sf"/>
</dbReference>
<dbReference type="Pfam" id="PF24883">
    <property type="entry name" value="NPHP3_N"/>
    <property type="match status" value="1"/>
</dbReference>
<feature type="domain" description="NACHT" evidence="3">
    <location>
        <begin position="246"/>
        <end position="401"/>
    </location>
</feature>
<dbReference type="InterPro" id="IPR011044">
    <property type="entry name" value="Quino_amine_DH_bsu"/>
</dbReference>
<dbReference type="Pfam" id="PF00400">
    <property type="entry name" value="WD40"/>
    <property type="match status" value="2"/>
</dbReference>
<dbReference type="SUPFAM" id="SSF50978">
    <property type="entry name" value="WD40 repeat-like"/>
    <property type="match status" value="1"/>
</dbReference>
<dbReference type="InterPro" id="IPR027417">
    <property type="entry name" value="P-loop_NTPase"/>
</dbReference>